<dbReference type="AlphaFoldDB" id="A0A811N8X7"/>
<accession>A0A811N8X7</accession>
<gene>
    <name evidence="2" type="ORF">NCGR_LOCUS13450</name>
</gene>
<protein>
    <submittedName>
        <fullName evidence="2">Uncharacterized protein</fullName>
    </submittedName>
</protein>
<name>A0A811N8X7_9POAL</name>
<keyword evidence="3" id="KW-1185">Reference proteome</keyword>
<dbReference type="EMBL" id="CAJGYO010000003">
    <property type="protein sequence ID" value="CAD6219849.1"/>
    <property type="molecule type" value="Genomic_DNA"/>
</dbReference>
<dbReference type="Gene3D" id="3.40.50.1110">
    <property type="entry name" value="SGNH hydrolase"/>
    <property type="match status" value="1"/>
</dbReference>
<keyword evidence="1" id="KW-0378">Hydrolase</keyword>
<dbReference type="GO" id="GO:0016787">
    <property type="term" value="F:hydrolase activity"/>
    <property type="evidence" value="ECO:0007669"/>
    <property type="project" value="UniProtKB-KW"/>
</dbReference>
<evidence type="ECO:0000313" key="2">
    <source>
        <dbReference type="EMBL" id="CAD6219849.1"/>
    </source>
</evidence>
<dbReference type="OrthoDB" id="1600564at2759"/>
<sequence>MFSSLASRLLGFAYSLDDYYGLSAATFDDPGASGYTNVTGSCCGGRRLGAMADCLSNATVCSNRDQHTF</sequence>
<dbReference type="Proteomes" id="UP000604825">
    <property type="component" value="Unassembled WGS sequence"/>
</dbReference>
<reference evidence="2" key="1">
    <citation type="submission" date="2020-10" db="EMBL/GenBank/DDBJ databases">
        <authorList>
            <person name="Han B."/>
            <person name="Lu T."/>
            <person name="Zhao Q."/>
            <person name="Huang X."/>
            <person name="Zhao Y."/>
        </authorList>
    </citation>
    <scope>NUCLEOTIDE SEQUENCE</scope>
</reference>
<evidence type="ECO:0000313" key="3">
    <source>
        <dbReference type="Proteomes" id="UP000604825"/>
    </source>
</evidence>
<dbReference type="InterPro" id="IPR051058">
    <property type="entry name" value="GDSL_Est/Lipase"/>
</dbReference>
<dbReference type="InterPro" id="IPR036514">
    <property type="entry name" value="SGNH_hydro_sf"/>
</dbReference>
<dbReference type="PANTHER" id="PTHR45648">
    <property type="entry name" value="GDSL LIPASE/ACYLHYDROLASE FAMILY PROTEIN (AFU_ORTHOLOGUE AFUA_4G14700)"/>
    <property type="match status" value="1"/>
</dbReference>
<proteinExistence type="predicted"/>
<organism evidence="2 3">
    <name type="scientific">Miscanthus lutarioriparius</name>
    <dbReference type="NCBI Taxonomy" id="422564"/>
    <lineage>
        <taxon>Eukaryota</taxon>
        <taxon>Viridiplantae</taxon>
        <taxon>Streptophyta</taxon>
        <taxon>Embryophyta</taxon>
        <taxon>Tracheophyta</taxon>
        <taxon>Spermatophyta</taxon>
        <taxon>Magnoliopsida</taxon>
        <taxon>Liliopsida</taxon>
        <taxon>Poales</taxon>
        <taxon>Poaceae</taxon>
        <taxon>PACMAD clade</taxon>
        <taxon>Panicoideae</taxon>
        <taxon>Andropogonodae</taxon>
        <taxon>Andropogoneae</taxon>
        <taxon>Saccharinae</taxon>
        <taxon>Miscanthus</taxon>
    </lineage>
</organism>
<dbReference type="PANTHER" id="PTHR45648:SF67">
    <property type="entry name" value="GDSL ESTERASE_LIPASE"/>
    <property type="match status" value="1"/>
</dbReference>
<comment type="caution">
    <text evidence="2">The sequence shown here is derived from an EMBL/GenBank/DDBJ whole genome shotgun (WGS) entry which is preliminary data.</text>
</comment>
<evidence type="ECO:0000256" key="1">
    <source>
        <dbReference type="ARBA" id="ARBA00022801"/>
    </source>
</evidence>